<evidence type="ECO:0000313" key="3">
    <source>
        <dbReference type="EMBL" id="WIM79588.1"/>
    </source>
</evidence>
<dbReference type="GO" id="GO:0009279">
    <property type="term" value="C:cell outer membrane"/>
    <property type="evidence" value="ECO:0007669"/>
    <property type="project" value="UniProtKB-ARBA"/>
</dbReference>
<gene>
    <name evidence="3" type="ORF">QP018_12775</name>
</gene>
<feature type="domain" description="Porin opacity type" evidence="2">
    <location>
        <begin position="71"/>
        <end position="219"/>
    </location>
</feature>
<evidence type="ECO:0000313" key="4">
    <source>
        <dbReference type="Proteomes" id="UP001226750"/>
    </source>
</evidence>
<reference evidence="3 4" key="1">
    <citation type="submission" date="2023-06" db="EMBL/GenBank/DDBJ databases">
        <title>Complete Genome Sequence of Gallibacterium anatis Strain BJF12, Isolated from a chicken with diarrhea.</title>
        <authorList>
            <person name="Guo F."/>
            <person name="Bu W."/>
            <person name="Xu F."/>
            <person name="Wen T."/>
        </authorList>
    </citation>
    <scope>NUCLEOTIDE SEQUENCE [LARGE SCALE GENOMIC DNA]</scope>
    <source>
        <strain evidence="3 4">BJF12</strain>
    </source>
</reference>
<dbReference type="AlphaFoldDB" id="A0AAX3XBK9"/>
<dbReference type="RefSeq" id="WP_285090938.1">
    <property type="nucleotide sequence ID" value="NZ_CP126975.1"/>
</dbReference>
<dbReference type="Pfam" id="PF02462">
    <property type="entry name" value="Opacity"/>
    <property type="match status" value="1"/>
</dbReference>
<dbReference type="InterPro" id="IPR003394">
    <property type="entry name" value="Porin_opacity"/>
</dbReference>
<proteinExistence type="inferred from homology"/>
<evidence type="ECO:0000256" key="1">
    <source>
        <dbReference type="ARBA" id="ARBA00009830"/>
    </source>
</evidence>
<evidence type="ECO:0000259" key="2">
    <source>
        <dbReference type="Pfam" id="PF02462"/>
    </source>
</evidence>
<protein>
    <submittedName>
        <fullName evidence="3">Opacity family porin</fullName>
    </submittedName>
</protein>
<dbReference type="GO" id="GO:0015288">
    <property type="term" value="F:porin activity"/>
    <property type="evidence" value="ECO:0007669"/>
    <property type="project" value="InterPro"/>
</dbReference>
<organism evidence="3 4">
    <name type="scientific">Gallibacterium anatis</name>
    <dbReference type="NCBI Taxonomy" id="750"/>
    <lineage>
        <taxon>Bacteria</taxon>
        <taxon>Pseudomonadati</taxon>
        <taxon>Pseudomonadota</taxon>
        <taxon>Gammaproteobacteria</taxon>
        <taxon>Pasteurellales</taxon>
        <taxon>Pasteurellaceae</taxon>
        <taxon>Gallibacterium</taxon>
    </lineage>
</organism>
<name>A0AAX3XBK9_9PAST</name>
<keyword evidence="4" id="KW-1185">Reference proteome</keyword>
<accession>A0AAX3XBK9</accession>
<dbReference type="Proteomes" id="UP001226750">
    <property type="component" value="Chromosome"/>
</dbReference>
<dbReference type="EMBL" id="CP126975">
    <property type="protein sequence ID" value="WIM79588.1"/>
    <property type="molecule type" value="Genomic_DNA"/>
</dbReference>
<comment type="similarity">
    <text evidence="1">Belongs to the opacity porin family.</text>
</comment>
<dbReference type="InterPro" id="IPR011250">
    <property type="entry name" value="OMP/PagP_B-barrel"/>
</dbReference>
<dbReference type="SUPFAM" id="SSF56925">
    <property type="entry name" value="OMPA-like"/>
    <property type="match status" value="1"/>
</dbReference>
<dbReference type="Gene3D" id="2.40.160.20">
    <property type="match status" value="1"/>
</dbReference>
<sequence length="219" mass="24353">MSWQWKREQLKHQMEAKMKKLLVVALGTLVLASTAQAEWYVQGNLGYSKIKTSGLEDGNLNKSKATPSVAIGYKLGDIRLALDYSHYGNINDHYRLYDANGYTEGKNEFKIHGVGFSALYDIDLQSNIKPYVGVRVASNKVKSSSSSVYKQNNGRTYNQVEKDASESSTKFGYGAVVGASYDLMPNLAVDVAAEYNILGKEDDVKLKQYGMKAGLRYTF</sequence>